<keyword evidence="3 7" id="KW-0808">Transferase</keyword>
<gene>
    <name evidence="7 10" type="primary">lpxD</name>
    <name evidence="10" type="ORF">G5B42_02695</name>
</gene>
<evidence type="ECO:0000313" key="11">
    <source>
        <dbReference type="Proteomes" id="UP000657177"/>
    </source>
</evidence>
<keyword evidence="1 7" id="KW-0444">Lipid biosynthesis</keyword>
<dbReference type="CDD" id="cd03352">
    <property type="entry name" value="LbH_LpxD"/>
    <property type="match status" value="1"/>
</dbReference>
<dbReference type="EMBL" id="JAAKDE010000004">
    <property type="protein sequence ID" value="MBA2132454.1"/>
    <property type="molecule type" value="Genomic_DNA"/>
</dbReference>
<name>A0A8J6LLI6_9FIRM</name>
<evidence type="ECO:0000313" key="10">
    <source>
        <dbReference type="EMBL" id="MBA2132454.1"/>
    </source>
</evidence>
<dbReference type="Pfam" id="PF00132">
    <property type="entry name" value="Hexapep"/>
    <property type="match status" value="2"/>
</dbReference>
<proteinExistence type="inferred from homology"/>
<dbReference type="EC" id="2.3.1.191" evidence="7"/>
<evidence type="ECO:0000256" key="2">
    <source>
        <dbReference type="ARBA" id="ARBA00022556"/>
    </source>
</evidence>
<dbReference type="Gene3D" id="3.40.1390.10">
    <property type="entry name" value="MurE/MurF, N-terminal domain"/>
    <property type="match status" value="1"/>
</dbReference>
<keyword evidence="6 7" id="KW-0012">Acyltransferase</keyword>
<evidence type="ECO:0000256" key="5">
    <source>
        <dbReference type="ARBA" id="ARBA00023098"/>
    </source>
</evidence>
<keyword evidence="2 7" id="KW-0441">Lipid A biosynthesis</keyword>
<dbReference type="GO" id="GO:0103118">
    <property type="term" value="F:UDP-3-O-[(3R)-3-hydroxyacyl]-glucosamine N-acyltransferase activity"/>
    <property type="evidence" value="ECO:0007669"/>
    <property type="project" value="UniProtKB-EC"/>
</dbReference>
<dbReference type="Pfam" id="PF04613">
    <property type="entry name" value="LpxD"/>
    <property type="match status" value="1"/>
</dbReference>
<comment type="function">
    <text evidence="7">Catalyzes the N-acylation of UDP-3-O-acylglucosamine using 3-hydroxyacyl-ACP as the acyl donor. Is involved in the biosynthesis of lipid A, a phosphorylated glycolipid that anchors the lipopolysaccharide to the outer membrane of the cell.</text>
</comment>
<dbReference type="Proteomes" id="UP000657177">
    <property type="component" value="Unassembled WGS sequence"/>
</dbReference>
<evidence type="ECO:0000256" key="6">
    <source>
        <dbReference type="ARBA" id="ARBA00023315"/>
    </source>
</evidence>
<dbReference type="Gene3D" id="2.160.10.10">
    <property type="entry name" value="Hexapeptide repeat proteins"/>
    <property type="match status" value="1"/>
</dbReference>
<dbReference type="SUPFAM" id="SSF51161">
    <property type="entry name" value="Trimeric LpxA-like enzymes"/>
    <property type="match status" value="1"/>
</dbReference>
<protein>
    <recommendedName>
        <fullName evidence="7">UDP-3-O-acylglucosamine N-acyltransferase</fullName>
        <ecNumber evidence="7">2.3.1.191</ecNumber>
    </recommendedName>
</protein>
<evidence type="ECO:0000256" key="3">
    <source>
        <dbReference type="ARBA" id="ARBA00022679"/>
    </source>
</evidence>
<evidence type="ECO:0000256" key="7">
    <source>
        <dbReference type="HAMAP-Rule" id="MF_00523"/>
    </source>
</evidence>
<dbReference type="InterPro" id="IPR001451">
    <property type="entry name" value="Hexapep"/>
</dbReference>
<dbReference type="PANTHER" id="PTHR43378:SF2">
    <property type="entry name" value="UDP-3-O-ACYLGLUCOSAMINE N-ACYLTRANSFERASE 1, MITOCHONDRIAL-RELATED"/>
    <property type="match status" value="1"/>
</dbReference>
<evidence type="ECO:0000256" key="1">
    <source>
        <dbReference type="ARBA" id="ARBA00022516"/>
    </source>
</evidence>
<keyword evidence="8" id="KW-0175">Coiled coil</keyword>
<feature type="domain" description="UDP-3-O-[3-hydroxymyristoyl] glucosamine N-acyltransferase non-repeat region" evidence="9">
    <location>
        <begin position="21"/>
        <end position="84"/>
    </location>
</feature>
<keyword evidence="4 7" id="KW-0677">Repeat</keyword>
<dbReference type="GO" id="GO:0016020">
    <property type="term" value="C:membrane"/>
    <property type="evidence" value="ECO:0007669"/>
    <property type="project" value="GOC"/>
</dbReference>
<feature type="active site" description="Proton acceptor" evidence="7">
    <location>
        <position position="237"/>
    </location>
</feature>
<dbReference type="GO" id="GO:0016410">
    <property type="term" value="F:N-acyltransferase activity"/>
    <property type="evidence" value="ECO:0007669"/>
    <property type="project" value="InterPro"/>
</dbReference>
<dbReference type="RefSeq" id="WP_181338902.1">
    <property type="nucleotide sequence ID" value="NZ_JAAKDE010000004.1"/>
</dbReference>
<comment type="subunit">
    <text evidence="7">Homotrimer.</text>
</comment>
<evidence type="ECO:0000259" key="9">
    <source>
        <dbReference type="Pfam" id="PF04613"/>
    </source>
</evidence>
<evidence type="ECO:0000256" key="8">
    <source>
        <dbReference type="SAM" id="Coils"/>
    </source>
</evidence>
<dbReference type="InterPro" id="IPR007691">
    <property type="entry name" value="LpxD"/>
</dbReference>
<comment type="catalytic activity">
    <reaction evidence="7">
        <text>a UDP-3-O-[(3R)-3-hydroxyacyl]-alpha-D-glucosamine + a (3R)-hydroxyacyl-[ACP] = a UDP-2-N,3-O-bis[(3R)-3-hydroxyacyl]-alpha-D-glucosamine + holo-[ACP] + H(+)</text>
        <dbReference type="Rhea" id="RHEA:53836"/>
        <dbReference type="Rhea" id="RHEA-COMP:9685"/>
        <dbReference type="Rhea" id="RHEA-COMP:9945"/>
        <dbReference type="ChEBI" id="CHEBI:15378"/>
        <dbReference type="ChEBI" id="CHEBI:64479"/>
        <dbReference type="ChEBI" id="CHEBI:78827"/>
        <dbReference type="ChEBI" id="CHEBI:137740"/>
        <dbReference type="ChEBI" id="CHEBI:137748"/>
        <dbReference type="EC" id="2.3.1.191"/>
    </reaction>
</comment>
<comment type="pathway">
    <text evidence="7">Bacterial outer membrane biogenesis; LPS lipid A biosynthesis.</text>
</comment>
<dbReference type="NCBIfam" id="TIGR01853">
    <property type="entry name" value="lipid_A_lpxD"/>
    <property type="match status" value="1"/>
</dbReference>
<comment type="similarity">
    <text evidence="7">Belongs to the transferase hexapeptide repeat family. LpxD subfamily.</text>
</comment>
<keyword evidence="11" id="KW-1185">Reference proteome</keyword>
<dbReference type="InterPro" id="IPR011004">
    <property type="entry name" value="Trimer_LpxA-like_sf"/>
</dbReference>
<dbReference type="NCBIfam" id="NF002060">
    <property type="entry name" value="PRK00892.1"/>
    <property type="match status" value="1"/>
</dbReference>
<reference evidence="10" key="1">
    <citation type="submission" date="2020-06" db="EMBL/GenBank/DDBJ databases">
        <title>Novel chitinolytic bacterium.</title>
        <authorList>
            <person name="Ungkulpasvich U."/>
            <person name="Kosugi A."/>
            <person name="Uke A."/>
        </authorList>
    </citation>
    <scope>NUCLEOTIDE SEQUENCE</scope>
    <source>
        <strain evidence="10">UUS1-1</strain>
    </source>
</reference>
<keyword evidence="5 7" id="KW-0443">Lipid metabolism</keyword>
<dbReference type="InterPro" id="IPR020573">
    <property type="entry name" value="UDP_GlcNAc_AcTrfase_non-rep"/>
</dbReference>
<dbReference type="GO" id="GO:0009245">
    <property type="term" value="P:lipid A biosynthetic process"/>
    <property type="evidence" value="ECO:0007669"/>
    <property type="project" value="UniProtKB-UniRule"/>
</dbReference>
<feature type="coiled-coil region" evidence="8">
    <location>
        <begin position="313"/>
        <end position="340"/>
    </location>
</feature>
<organism evidence="10 11">
    <name type="scientific">Capillibacterium thermochitinicola</name>
    <dbReference type="NCBI Taxonomy" id="2699427"/>
    <lineage>
        <taxon>Bacteria</taxon>
        <taxon>Bacillati</taxon>
        <taxon>Bacillota</taxon>
        <taxon>Capillibacterium</taxon>
    </lineage>
</organism>
<sequence>MATLEELASLVKGKVVGDGKLELTGVSGLDTAQPGEISLIASAKALPAARESKASAFIFPSNLREFNFQGIEIDNPRMAFAQILWYFYPKKKYAEGIHPSAVIGEGFQHGPGCHIGPLVFIGDRVKLGKGVVIHPGVVIQDDVEIGDDSEIRPNVVLCHGTKIGNRVLIHPGAVIGGDGFGFEKTSDGRHLKVPQVGCVVIEDDVEIGSNVTIDRATTGQTLIGAGTKIDNLVQIGHNVKVGKDCIMVAMTGVAGSTKIGDRVTLAGQSGINGHITIGDDTVVFVRGMVISSLPPNSIVSGQPARPHGEDMRIQAAAGKLPELLKTIRQLEKRVAELEGKLN</sequence>
<dbReference type="PANTHER" id="PTHR43378">
    <property type="entry name" value="UDP-3-O-ACYLGLUCOSAMINE N-ACYLTRANSFERASE"/>
    <property type="match status" value="1"/>
</dbReference>
<comment type="caution">
    <text evidence="10">The sequence shown here is derived from an EMBL/GenBank/DDBJ whole genome shotgun (WGS) entry which is preliminary data.</text>
</comment>
<evidence type="ECO:0000256" key="4">
    <source>
        <dbReference type="ARBA" id="ARBA00022737"/>
    </source>
</evidence>
<accession>A0A8J6LLI6</accession>
<dbReference type="UniPathway" id="UPA00973"/>
<dbReference type="AlphaFoldDB" id="A0A8J6LLI6"/>
<dbReference type="HAMAP" id="MF_00523">
    <property type="entry name" value="LpxD"/>
    <property type="match status" value="1"/>
</dbReference>